<dbReference type="Proteomes" id="UP000028653">
    <property type="component" value="Unassembled WGS sequence"/>
</dbReference>
<proteinExistence type="inferred from homology"/>
<keyword evidence="3 14" id="KW-0813">Transport</keyword>
<dbReference type="OrthoDB" id="127311at2"/>
<dbReference type="eggNOG" id="COG4773">
    <property type="taxonomic scope" value="Bacteria"/>
</dbReference>
<dbReference type="Gene3D" id="2.40.170.20">
    <property type="entry name" value="TonB-dependent receptor, beta-barrel domain"/>
    <property type="match status" value="1"/>
</dbReference>
<feature type="domain" description="TonB-dependent receptor-like beta-barrel" evidence="19">
    <location>
        <begin position="255"/>
        <end position="694"/>
    </location>
</feature>
<evidence type="ECO:0000256" key="12">
    <source>
        <dbReference type="ARBA" id="ARBA00023170"/>
    </source>
</evidence>
<dbReference type="InterPro" id="IPR010105">
    <property type="entry name" value="TonB_sidphr_rcpt"/>
</dbReference>
<dbReference type="InterPro" id="IPR010916">
    <property type="entry name" value="TonB_box_CS"/>
</dbReference>
<organism evidence="21 22">
    <name type="scientific">Buttiauxella agrestis ATCC 33320</name>
    <dbReference type="NCBI Taxonomy" id="1006004"/>
    <lineage>
        <taxon>Bacteria</taxon>
        <taxon>Pseudomonadati</taxon>
        <taxon>Pseudomonadota</taxon>
        <taxon>Gammaproteobacteria</taxon>
        <taxon>Enterobacterales</taxon>
        <taxon>Enterobacteriaceae</taxon>
        <taxon>Buttiauxella</taxon>
    </lineage>
</organism>
<evidence type="ECO:0000256" key="4">
    <source>
        <dbReference type="ARBA" id="ARBA00022452"/>
    </source>
</evidence>
<sequence>MKLAFTVKRSALLCALALSAPTYVVAEDTVVVTAAPAPTSTSATEGYTSPVSKGATKTDEPIITTAQSVSVITRQQMDDQGALSVNSALNYTPGVFTGFAGGATRYDTVALRGFHGGDVNNIFLDGLRLMSDAGSYNVVQVDPWFLERIDVIKGPSSALYGQTIPGGLVMETSKRPQFIEEGHVRAMYGNNSTNGTAFDYTNAINDEWAYRIIGMTKNTDTQYENTRDERYAISPSLLWQPDENTSLVMRAYLEKDPSGGFHGSVPADGSIYSSTGRKISTGFSDVEPGNDEFKRHQQIYSYEFAHKFDEVWAFRSNASYTHSNVGLKQAYQIGWADAQHDELMRYYSGETSSLDAYAIDNQLEADFATGELDHKVVLGGEFHKYTNNLSDDSAYTTNINPWTGESGGPGGFYYYDPRDPTYSTINQGLLTKAGKRQYEQTGVYLQDDMKWNQWHMTLSGRYDHIVTKSHIVAEAIDSDVTDNRTDDHFSGRASLLYAFTNGVSPYISYSQAITPQVLPGADGKLLKPTTAEQYEAGVKYQPVGTADMYTVALYDLTQKDVGNRVVQGSYYEPAGKVHSQGVELEAHSQWTQRFSTIAGYTYNKVRFKDAIDGNDGNTPYVTPDQMASLWGMFKADFGISLGAGVRYIGKQWADNENTLRVPSATLMDAMVRADMGAWTPSLKGAFVQVNATNLTGRDYVAGCYGTGYCYWGAERSVIATVGYDF</sequence>
<dbReference type="PANTHER" id="PTHR32552">
    <property type="entry name" value="FERRICHROME IRON RECEPTOR-RELATED"/>
    <property type="match status" value="1"/>
</dbReference>
<gene>
    <name evidence="21" type="ORF">GBAG_2233</name>
</gene>
<dbReference type="Gene3D" id="2.170.130.10">
    <property type="entry name" value="TonB-dependent receptor, plug domain"/>
    <property type="match status" value="1"/>
</dbReference>
<evidence type="ECO:0000256" key="11">
    <source>
        <dbReference type="ARBA" id="ARBA00023136"/>
    </source>
</evidence>
<comment type="caution">
    <text evidence="21">The sequence shown here is derived from an EMBL/GenBank/DDBJ whole genome shotgun (WGS) entry which is preliminary data.</text>
</comment>
<evidence type="ECO:0000256" key="7">
    <source>
        <dbReference type="ARBA" id="ARBA00022729"/>
    </source>
</evidence>
<dbReference type="CDD" id="cd01347">
    <property type="entry name" value="ligand_gated_channel"/>
    <property type="match status" value="1"/>
</dbReference>
<evidence type="ECO:0000256" key="8">
    <source>
        <dbReference type="ARBA" id="ARBA00023004"/>
    </source>
</evidence>
<evidence type="ECO:0000256" key="15">
    <source>
        <dbReference type="PROSITE-ProRule" id="PRU10143"/>
    </source>
</evidence>
<dbReference type="InterPro" id="IPR039426">
    <property type="entry name" value="TonB-dep_rcpt-like"/>
</dbReference>
<dbReference type="GO" id="GO:0009279">
    <property type="term" value="C:cell outer membrane"/>
    <property type="evidence" value="ECO:0007669"/>
    <property type="project" value="UniProtKB-SubCell"/>
</dbReference>
<keyword evidence="8" id="KW-0408">Iron</keyword>
<dbReference type="PROSITE" id="PS01156">
    <property type="entry name" value="TONB_DEPENDENT_REC_2"/>
    <property type="match status" value="1"/>
</dbReference>
<dbReference type="InterPro" id="IPR037066">
    <property type="entry name" value="Plug_dom_sf"/>
</dbReference>
<dbReference type="AlphaFoldDB" id="A0A085GCK4"/>
<keyword evidence="11 14" id="KW-0472">Membrane</keyword>
<evidence type="ECO:0000256" key="16">
    <source>
        <dbReference type="PROSITE-ProRule" id="PRU10144"/>
    </source>
</evidence>
<dbReference type="NCBIfam" id="TIGR01783">
    <property type="entry name" value="TonB-siderophor"/>
    <property type="match status" value="1"/>
</dbReference>
<dbReference type="Pfam" id="PF00593">
    <property type="entry name" value="TonB_dep_Rec_b-barrel"/>
    <property type="match status" value="1"/>
</dbReference>
<dbReference type="InterPro" id="IPR012910">
    <property type="entry name" value="Plug_dom"/>
</dbReference>
<comment type="similarity">
    <text evidence="2 14 17">Belongs to the TonB-dependent receptor family.</text>
</comment>
<evidence type="ECO:0000256" key="3">
    <source>
        <dbReference type="ARBA" id="ARBA00022448"/>
    </source>
</evidence>
<keyword evidence="9" id="KW-0406">Ion transport</keyword>
<evidence type="ECO:0000256" key="13">
    <source>
        <dbReference type="ARBA" id="ARBA00023237"/>
    </source>
</evidence>
<evidence type="ECO:0000256" key="14">
    <source>
        <dbReference type="PROSITE-ProRule" id="PRU01360"/>
    </source>
</evidence>
<keyword evidence="4 14" id="KW-1134">Transmembrane beta strand</keyword>
<accession>A0A085GCK4</accession>
<dbReference type="InterPro" id="IPR010917">
    <property type="entry name" value="TonB_rcpt_CS"/>
</dbReference>
<keyword evidence="12 21" id="KW-0675">Receptor</keyword>
<dbReference type="GO" id="GO:0038023">
    <property type="term" value="F:signaling receptor activity"/>
    <property type="evidence" value="ECO:0007669"/>
    <property type="project" value="InterPro"/>
</dbReference>
<evidence type="ECO:0000259" key="19">
    <source>
        <dbReference type="Pfam" id="PF00593"/>
    </source>
</evidence>
<evidence type="ECO:0000256" key="2">
    <source>
        <dbReference type="ARBA" id="ARBA00009810"/>
    </source>
</evidence>
<evidence type="ECO:0000259" key="20">
    <source>
        <dbReference type="Pfam" id="PF07715"/>
    </source>
</evidence>
<evidence type="ECO:0000256" key="6">
    <source>
        <dbReference type="ARBA" id="ARBA00022692"/>
    </source>
</evidence>
<evidence type="ECO:0000256" key="18">
    <source>
        <dbReference type="SAM" id="SignalP"/>
    </source>
</evidence>
<dbReference type="GO" id="GO:0015891">
    <property type="term" value="P:siderophore transport"/>
    <property type="evidence" value="ECO:0007669"/>
    <property type="project" value="InterPro"/>
</dbReference>
<evidence type="ECO:0000256" key="17">
    <source>
        <dbReference type="RuleBase" id="RU003357"/>
    </source>
</evidence>
<keyword evidence="5" id="KW-0410">Iron transport</keyword>
<evidence type="ECO:0000256" key="10">
    <source>
        <dbReference type="ARBA" id="ARBA00023077"/>
    </source>
</evidence>
<dbReference type="FunFam" id="2.170.130.10:FF:000001">
    <property type="entry name" value="Catecholate siderophore TonB-dependent receptor"/>
    <property type="match status" value="1"/>
</dbReference>
<dbReference type="PROSITE" id="PS00430">
    <property type="entry name" value="TONB_DEPENDENT_REC_1"/>
    <property type="match status" value="1"/>
</dbReference>
<dbReference type="PROSITE" id="PS52016">
    <property type="entry name" value="TONB_DEPENDENT_REC_3"/>
    <property type="match status" value="1"/>
</dbReference>
<dbReference type="RefSeq" id="WP_034495885.1">
    <property type="nucleotide sequence ID" value="NZ_JMPI01000030.1"/>
</dbReference>
<dbReference type="Pfam" id="PF07715">
    <property type="entry name" value="Plug"/>
    <property type="match status" value="1"/>
</dbReference>
<comment type="subcellular location">
    <subcellularLocation>
        <location evidence="1 14">Cell outer membrane</location>
        <topology evidence="1 14">Multi-pass membrane protein</topology>
    </subcellularLocation>
</comment>
<evidence type="ECO:0000313" key="22">
    <source>
        <dbReference type="Proteomes" id="UP000028653"/>
    </source>
</evidence>
<keyword evidence="13 14" id="KW-0998">Cell outer membrane</keyword>
<evidence type="ECO:0000256" key="5">
    <source>
        <dbReference type="ARBA" id="ARBA00022496"/>
    </source>
</evidence>
<reference evidence="21 22" key="1">
    <citation type="submission" date="2014-05" db="EMBL/GenBank/DDBJ databases">
        <title>ATOL: Assembling a taxonomically balanced genome-scale reconstruction of the evolutionary history of the Enterobacteriaceae.</title>
        <authorList>
            <person name="Plunkett G.III."/>
            <person name="Neeno-Eckwall E.C."/>
            <person name="Glasner J.D."/>
            <person name="Perna N.T."/>
        </authorList>
    </citation>
    <scope>NUCLEOTIDE SEQUENCE [LARGE SCALE GENOMIC DNA]</scope>
    <source>
        <strain evidence="21 22">ATCC 33320</strain>
    </source>
</reference>
<dbReference type="InterPro" id="IPR036942">
    <property type="entry name" value="Beta-barrel_TonB_sf"/>
</dbReference>
<evidence type="ECO:0000256" key="9">
    <source>
        <dbReference type="ARBA" id="ARBA00023065"/>
    </source>
</evidence>
<keyword evidence="10 15" id="KW-0798">TonB box</keyword>
<dbReference type="SUPFAM" id="SSF56935">
    <property type="entry name" value="Porins"/>
    <property type="match status" value="1"/>
</dbReference>
<keyword evidence="7 18" id="KW-0732">Signal</keyword>
<name>A0A085GCK4_9ENTR</name>
<feature type="domain" description="TonB-dependent receptor plug" evidence="20">
    <location>
        <begin position="63"/>
        <end position="167"/>
    </location>
</feature>
<keyword evidence="22" id="KW-1185">Reference proteome</keyword>
<evidence type="ECO:0000256" key="1">
    <source>
        <dbReference type="ARBA" id="ARBA00004571"/>
    </source>
</evidence>
<dbReference type="STRING" id="1006004.GBAG_2233"/>
<dbReference type="InterPro" id="IPR000531">
    <property type="entry name" value="Beta-barrel_TonB"/>
</dbReference>
<protein>
    <submittedName>
        <fullName evidence="21">Ferrichrome-iron receptor</fullName>
    </submittedName>
</protein>
<feature type="chain" id="PRO_5001790991" evidence="18">
    <location>
        <begin position="27"/>
        <end position="725"/>
    </location>
</feature>
<feature type="signal peptide" evidence="18">
    <location>
        <begin position="1"/>
        <end position="26"/>
    </location>
</feature>
<dbReference type="GO" id="GO:0015344">
    <property type="term" value="F:siderophore uptake transmembrane transporter activity"/>
    <property type="evidence" value="ECO:0007669"/>
    <property type="project" value="TreeGrafter"/>
</dbReference>
<dbReference type="PANTHER" id="PTHR32552:SF68">
    <property type="entry name" value="FERRICHROME OUTER MEMBRANE TRANSPORTER_PHAGE RECEPTOR"/>
    <property type="match status" value="1"/>
</dbReference>
<feature type="short sequence motif" description="TonB C-terminal box" evidence="16">
    <location>
        <begin position="708"/>
        <end position="725"/>
    </location>
</feature>
<feature type="short sequence motif" description="TonB box" evidence="15">
    <location>
        <begin position="29"/>
        <end position="35"/>
    </location>
</feature>
<evidence type="ECO:0000313" key="21">
    <source>
        <dbReference type="EMBL" id="KFC81449.1"/>
    </source>
</evidence>
<dbReference type="EMBL" id="JMPI01000030">
    <property type="protein sequence ID" value="KFC81449.1"/>
    <property type="molecule type" value="Genomic_DNA"/>
</dbReference>
<keyword evidence="6 14" id="KW-0812">Transmembrane</keyword>